<evidence type="ECO:0000313" key="3">
    <source>
        <dbReference type="Proteomes" id="UP001501563"/>
    </source>
</evidence>
<sequence>MISPIPKEIPDLPAVQSRPRLRPSFVPPAAVVAPTYRPMAAAYRLLVALVAAAAVALDLLIGSPVRVLSHFAVQANVIVAVVFALSAWRCTTARRPLPALVTGGALFYVLIAGLVYHVLLLHEPGSFSLTSRPAVHTVWAAVASHVIHTVTPVAVLLDWLLIMRPTPLSLRHARTWLLYPMAYLAASLVRGELIPPGTPGRYLYPFLDVGRLGYRSVLANALLLGLAFFALAVLLVALDHIRPDPTRRHRRKTGFRLRLPVG</sequence>
<keyword evidence="1" id="KW-0812">Transmembrane</keyword>
<evidence type="ECO:0000256" key="1">
    <source>
        <dbReference type="SAM" id="Phobius"/>
    </source>
</evidence>
<protein>
    <submittedName>
        <fullName evidence="2">Pr6Pr family membrane protein</fullName>
    </submittedName>
</protein>
<feature type="transmembrane region" description="Helical" evidence="1">
    <location>
        <begin position="139"/>
        <end position="163"/>
    </location>
</feature>
<evidence type="ECO:0000313" key="2">
    <source>
        <dbReference type="EMBL" id="GAA3873073.1"/>
    </source>
</evidence>
<dbReference type="EMBL" id="BAAAZA010000011">
    <property type="protein sequence ID" value="GAA3873073.1"/>
    <property type="molecule type" value="Genomic_DNA"/>
</dbReference>
<dbReference type="InterPro" id="IPR049713">
    <property type="entry name" value="Pr6Pr-like"/>
</dbReference>
<accession>A0ABP7KCI7</accession>
<feature type="transmembrane region" description="Helical" evidence="1">
    <location>
        <begin position="214"/>
        <end position="238"/>
    </location>
</feature>
<feature type="transmembrane region" description="Helical" evidence="1">
    <location>
        <begin position="41"/>
        <end position="61"/>
    </location>
</feature>
<name>A0ABP7KCI7_9ACTN</name>
<dbReference type="NCBIfam" id="NF038065">
    <property type="entry name" value="Pr6Pr"/>
    <property type="match status" value="1"/>
</dbReference>
<dbReference type="RefSeq" id="WP_345550270.1">
    <property type="nucleotide sequence ID" value="NZ_BAAAZA010000011.1"/>
</dbReference>
<feature type="transmembrane region" description="Helical" evidence="1">
    <location>
        <begin position="100"/>
        <end position="119"/>
    </location>
</feature>
<organism evidence="2 3">
    <name type="scientific">Streptomyces lannensis</name>
    <dbReference type="NCBI Taxonomy" id="766498"/>
    <lineage>
        <taxon>Bacteria</taxon>
        <taxon>Bacillati</taxon>
        <taxon>Actinomycetota</taxon>
        <taxon>Actinomycetes</taxon>
        <taxon>Kitasatosporales</taxon>
        <taxon>Streptomycetaceae</taxon>
        <taxon>Streptomyces</taxon>
    </lineage>
</organism>
<dbReference type="Proteomes" id="UP001501563">
    <property type="component" value="Unassembled WGS sequence"/>
</dbReference>
<keyword evidence="1" id="KW-1133">Transmembrane helix</keyword>
<keyword evidence="3" id="KW-1185">Reference proteome</keyword>
<proteinExistence type="predicted"/>
<comment type="caution">
    <text evidence="2">The sequence shown here is derived from an EMBL/GenBank/DDBJ whole genome shotgun (WGS) entry which is preliminary data.</text>
</comment>
<gene>
    <name evidence="2" type="ORF">GCM10022207_43330</name>
</gene>
<keyword evidence="1" id="KW-0472">Membrane</keyword>
<reference evidence="3" key="1">
    <citation type="journal article" date="2019" name="Int. J. Syst. Evol. Microbiol.">
        <title>The Global Catalogue of Microorganisms (GCM) 10K type strain sequencing project: providing services to taxonomists for standard genome sequencing and annotation.</title>
        <authorList>
            <consortium name="The Broad Institute Genomics Platform"/>
            <consortium name="The Broad Institute Genome Sequencing Center for Infectious Disease"/>
            <person name="Wu L."/>
            <person name="Ma J."/>
        </authorList>
    </citation>
    <scope>NUCLEOTIDE SEQUENCE [LARGE SCALE GENOMIC DNA]</scope>
    <source>
        <strain evidence="3">JCM 16578</strain>
    </source>
</reference>
<feature type="transmembrane region" description="Helical" evidence="1">
    <location>
        <begin position="67"/>
        <end position="88"/>
    </location>
</feature>
<feature type="transmembrane region" description="Helical" evidence="1">
    <location>
        <begin position="175"/>
        <end position="194"/>
    </location>
</feature>